<dbReference type="AlphaFoldDB" id="A0A2P5C3W9"/>
<organism evidence="1 2">
    <name type="scientific">Trema orientale</name>
    <name type="common">Charcoal tree</name>
    <name type="synonym">Celtis orientalis</name>
    <dbReference type="NCBI Taxonomy" id="63057"/>
    <lineage>
        <taxon>Eukaryota</taxon>
        <taxon>Viridiplantae</taxon>
        <taxon>Streptophyta</taxon>
        <taxon>Embryophyta</taxon>
        <taxon>Tracheophyta</taxon>
        <taxon>Spermatophyta</taxon>
        <taxon>Magnoliopsida</taxon>
        <taxon>eudicotyledons</taxon>
        <taxon>Gunneridae</taxon>
        <taxon>Pentapetalae</taxon>
        <taxon>rosids</taxon>
        <taxon>fabids</taxon>
        <taxon>Rosales</taxon>
        <taxon>Cannabaceae</taxon>
        <taxon>Trema</taxon>
    </lineage>
</organism>
<dbReference type="PANTHER" id="PTHR15663">
    <property type="entry name" value="COMM DOMAIN-CONTAINING PROTEIN 9"/>
    <property type="match status" value="1"/>
</dbReference>
<dbReference type="PANTHER" id="PTHR15663:SF6">
    <property type="entry name" value="COMM DOMAIN-CONTAINING PROTEIN-RELATED"/>
    <property type="match status" value="1"/>
</dbReference>
<comment type="caution">
    <text evidence="1">The sequence shown here is derived from an EMBL/GenBank/DDBJ whole genome shotgun (WGS) entry which is preliminary data.</text>
</comment>
<dbReference type="OrthoDB" id="1915155at2759"/>
<dbReference type="InterPro" id="IPR037360">
    <property type="entry name" value="COMMD9"/>
</dbReference>
<dbReference type="Proteomes" id="UP000237000">
    <property type="component" value="Unassembled WGS sequence"/>
</dbReference>
<proteinExistence type="predicted"/>
<evidence type="ECO:0000313" key="2">
    <source>
        <dbReference type="Proteomes" id="UP000237000"/>
    </source>
</evidence>
<accession>A0A2P5C3W9</accession>
<sequence length="200" mass="22776">MEVGDGENTLYLQLHKLSGVKSEEALDQLICALWQSRKTGLRGHHDKSHFQSLLNLPSLSDLDPVLACLRSIIRKCAHENFSGDDILKLFPPDLPLHLQQILLLLFHKHQSQWKEDRSLPRTSVSYHVKMGAPPTFAPFPSSDTSAALWPRQDDPIVQFDQNDIRATTPIIPENLVGGSFHLFVSRFLLLWLNLLYFMSQ</sequence>
<keyword evidence="2" id="KW-1185">Reference proteome</keyword>
<gene>
    <name evidence="1" type="ORF">TorRG33x02_298550</name>
</gene>
<dbReference type="InParanoid" id="A0A2P5C3W9"/>
<name>A0A2P5C3W9_TREOI</name>
<evidence type="ECO:0000313" key="1">
    <source>
        <dbReference type="EMBL" id="PON55726.1"/>
    </source>
</evidence>
<dbReference type="STRING" id="63057.A0A2P5C3W9"/>
<dbReference type="EMBL" id="JXTC01000417">
    <property type="protein sequence ID" value="PON55726.1"/>
    <property type="molecule type" value="Genomic_DNA"/>
</dbReference>
<protein>
    <submittedName>
        <fullName evidence="1">Uncharacterized protein</fullName>
    </submittedName>
</protein>
<reference evidence="2" key="1">
    <citation type="submission" date="2016-06" db="EMBL/GenBank/DDBJ databases">
        <title>Parallel loss of symbiosis genes in relatives of nitrogen-fixing non-legume Parasponia.</title>
        <authorList>
            <person name="Van Velzen R."/>
            <person name="Holmer R."/>
            <person name="Bu F."/>
            <person name="Rutten L."/>
            <person name="Van Zeijl A."/>
            <person name="Liu W."/>
            <person name="Santuari L."/>
            <person name="Cao Q."/>
            <person name="Sharma T."/>
            <person name="Shen D."/>
            <person name="Roswanjaya Y."/>
            <person name="Wardhani T."/>
            <person name="Kalhor M.S."/>
            <person name="Jansen J."/>
            <person name="Van den Hoogen J."/>
            <person name="Gungor B."/>
            <person name="Hartog M."/>
            <person name="Hontelez J."/>
            <person name="Verver J."/>
            <person name="Yang W.-C."/>
            <person name="Schijlen E."/>
            <person name="Repin R."/>
            <person name="Schilthuizen M."/>
            <person name="Schranz E."/>
            <person name="Heidstra R."/>
            <person name="Miyata K."/>
            <person name="Fedorova E."/>
            <person name="Kohlen W."/>
            <person name="Bisseling T."/>
            <person name="Smit S."/>
            <person name="Geurts R."/>
        </authorList>
    </citation>
    <scope>NUCLEOTIDE SEQUENCE [LARGE SCALE GENOMIC DNA]</scope>
    <source>
        <strain evidence="2">cv. RG33-2</strain>
    </source>
</reference>